<dbReference type="InterPro" id="IPR015520">
    <property type="entry name" value="IDGF"/>
</dbReference>
<dbReference type="Gene3D" id="3.10.50.10">
    <property type="match status" value="1"/>
</dbReference>
<keyword evidence="5" id="KW-1015">Disulfide bond</keyword>
<dbReference type="GO" id="GO:0005576">
    <property type="term" value="C:extracellular region"/>
    <property type="evidence" value="ECO:0007669"/>
    <property type="project" value="UniProtKB-SubCell"/>
</dbReference>
<dbReference type="EMBL" id="GIIL01006513">
    <property type="protein sequence ID" value="NOV50239.1"/>
    <property type="molecule type" value="Transcribed_RNA"/>
</dbReference>
<proteinExistence type="inferred from homology"/>
<dbReference type="PANTHER" id="PTHR11177:SF235">
    <property type="entry name" value="CHITINASE-LIKE PROTEIN IDGF1-RELATED"/>
    <property type="match status" value="1"/>
</dbReference>
<accession>A0A6M2DVA5</accession>
<sequence>MFGKSLLLATACFLAVQFAAGDTPNKVFCYYDARSYAREGLGKMIPADIDAALSFCTHLVYGHAGINAENFKMVSLNENLDLDTGHKTFREMTNMKKRYPGLKVLLSVGSDADFGEDKDKYLTLLESSQHRTTFINTAYSLVKSYDFDGLVLSWNFPPVKPKKIRSGFGSFWHSVKKTFGGGSSIVDEKAAEHKEQFTGFVRDLKNAFRHDGFTVALAVNPNVNSTDYFDTHMLINNLDFIIMHSYDFLTPQRNPKEADYTSPIQSLHERNPQSNIEAQVTYWTSSAPSKDKILPKLILGIPTYGRSWKLTSDSAISGVPPLTSDGPGEEGPQSKIPGLLSYPEVCAKLSNPNNLKGADAALRKVTDPSKRYGTYAFRLPDESGEHGLWVSYEDPATAGNKADYVRLKGLAGIAIIDLGFDDFRGVCSGDKFPILRAAKYRLL</sequence>
<evidence type="ECO:0000256" key="1">
    <source>
        <dbReference type="ARBA" id="ARBA00004613"/>
    </source>
</evidence>
<dbReference type="PANTHER" id="PTHR11177">
    <property type="entry name" value="CHITINASE"/>
    <property type="match status" value="1"/>
</dbReference>
<protein>
    <submittedName>
        <fullName evidence="9">Putative chitinase</fullName>
    </submittedName>
</protein>
<evidence type="ECO:0000259" key="8">
    <source>
        <dbReference type="PROSITE" id="PS51910"/>
    </source>
</evidence>
<comment type="subcellular location">
    <subcellularLocation>
        <location evidence="1">Secreted</location>
    </subcellularLocation>
</comment>
<dbReference type="FunFam" id="3.10.50.10:FF:000007">
    <property type="entry name" value="chitinase-like protein Idgf4"/>
    <property type="match status" value="1"/>
</dbReference>
<reference evidence="9" key="1">
    <citation type="submission" date="2020-03" db="EMBL/GenBank/DDBJ databases">
        <title>Transcriptomic Profiling of the Digestive Tract of the Rat Flea, Xenopsylla cheopis, Following Blood Feeding and Infection with Yersinia pestis.</title>
        <authorList>
            <person name="Bland D.M."/>
            <person name="Martens C.A."/>
            <person name="Virtaneva K."/>
            <person name="Kanakabandi K."/>
            <person name="Long D."/>
            <person name="Rosenke R."/>
            <person name="Saturday G.A."/>
            <person name="Hoyt F.H."/>
            <person name="Bruno D.P."/>
            <person name="Ribeiro J.M.C."/>
            <person name="Hinnebusch J."/>
        </authorList>
    </citation>
    <scope>NUCLEOTIDE SEQUENCE</scope>
</reference>
<dbReference type="Pfam" id="PF00704">
    <property type="entry name" value="Glyco_hydro_18"/>
    <property type="match status" value="1"/>
</dbReference>
<dbReference type="GO" id="GO:0006032">
    <property type="term" value="P:chitin catabolic process"/>
    <property type="evidence" value="ECO:0007669"/>
    <property type="project" value="TreeGrafter"/>
</dbReference>
<evidence type="ECO:0000256" key="2">
    <source>
        <dbReference type="ARBA" id="ARBA00006606"/>
    </source>
</evidence>
<dbReference type="GO" id="GO:0004568">
    <property type="term" value="F:chitinase activity"/>
    <property type="evidence" value="ECO:0007669"/>
    <property type="project" value="TreeGrafter"/>
</dbReference>
<keyword evidence="6" id="KW-0325">Glycoprotein</keyword>
<name>A0A6M2DVA5_XENCH</name>
<dbReference type="PROSITE" id="PS51910">
    <property type="entry name" value="GH18_2"/>
    <property type="match status" value="1"/>
</dbReference>
<evidence type="ECO:0000256" key="3">
    <source>
        <dbReference type="ARBA" id="ARBA00022525"/>
    </source>
</evidence>
<organism evidence="9">
    <name type="scientific">Xenopsylla cheopis</name>
    <name type="common">Oriental rat flea</name>
    <name type="synonym">Pulex cheopis</name>
    <dbReference type="NCBI Taxonomy" id="163159"/>
    <lineage>
        <taxon>Eukaryota</taxon>
        <taxon>Metazoa</taxon>
        <taxon>Ecdysozoa</taxon>
        <taxon>Arthropoda</taxon>
        <taxon>Hexapoda</taxon>
        <taxon>Insecta</taxon>
        <taxon>Pterygota</taxon>
        <taxon>Neoptera</taxon>
        <taxon>Endopterygota</taxon>
        <taxon>Siphonaptera</taxon>
        <taxon>Pulicidae</taxon>
        <taxon>Xenopsyllinae</taxon>
        <taxon>Xenopsylla</taxon>
    </lineage>
</organism>
<evidence type="ECO:0000256" key="5">
    <source>
        <dbReference type="ARBA" id="ARBA00023157"/>
    </source>
</evidence>
<feature type="domain" description="GH18" evidence="8">
    <location>
        <begin position="25"/>
        <end position="443"/>
    </location>
</feature>
<dbReference type="FunFam" id="3.20.20.80:FF:000071">
    <property type="entry name" value="Imaginal disc growth factor"/>
    <property type="match status" value="1"/>
</dbReference>
<dbReference type="InterPro" id="IPR001223">
    <property type="entry name" value="Glyco_hydro18_cat"/>
</dbReference>
<dbReference type="InterPro" id="IPR017853">
    <property type="entry name" value="GH"/>
</dbReference>
<keyword evidence="3" id="KW-0964">Secreted</keyword>
<dbReference type="GO" id="GO:0008061">
    <property type="term" value="F:chitin binding"/>
    <property type="evidence" value="ECO:0007669"/>
    <property type="project" value="InterPro"/>
</dbReference>
<evidence type="ECO:0000256" key="7">
    <source>
        <dbReference type="SAM" id="SignalP"/>
    </source>
</evidence>
<dbReference type="InterPro" id="IPR029070">
    <property type="entry name" value="Chitinase_insertion_sf"/>
</dbReference>
<dbReference type="InterPro" id="IPR050314">
    <property type="entry name" value="Glycosyl_Hydrlase_18"/>
</dbReference>
<dbReference type="InterPro" id="IPR011583">
    <property type="entry name" value="Chitinase_II/V-like_cat"/>
</dbReference>
<dbReference type="GO" id="GO:0005975">
    <property type="term" value="P:carbohydrate metabolic process"/>
    <property type="evidence" value="ECO:0007669"/>
    <property type="project" value="InterPro"/>
</dbReference>
<evidence type="ECO:0000256" key="6">
    <source>
        <dbReference type="ARBA" id="ARBA00023180"/>
    </source>
</evidence>
<comment type="similarity">
    <text evidence="2">Belongs to the glycosyl hydrolase 18 family. IDGF subfamily.</text>
</comment>
<dbReference type="AlphaFoldDB" id="A0A6M2DVA5"/>
<dbReference type="Gene3D" id="3.20.20.80">
    <property type="entry name" value="Glycosidases"/>
    <property type="match status" value="1"/>
</dbReference>
<evidence type="ECO:0000256" key="4">
    <source>
        <dbReference type="ARBA" id="ARBA00022729"/>
    </source>
</evidence>
<dbReference type="SMART" id="SM00636">
    <property type="entry name" value="Glyco_18"/>
    <property type="match status" value="1"/>
</dbReference>
<feature type="chain" id="PRO_5026795031" evidence="7">
    <location>
        <begin position="22"/>
        <end position="443"/>
    </location>
</feature>
<feature type="signal peptide" evidence="7">
    <location>
        <begin position="1"/>
        <end position="21"/>
    </location>
</feature>
<keyword evidence="4 7" id="KW-0732">Signal</keyword>
<evidence type="ECO:0000313" key="9">
    <source>
        <dbReference type="EMBL" id="NOV50239.1"/>
    </source>
</evidence>
<dbReference type="SUPFAM" id="SSF54556">
    <property type="entry name" value="Chitinase insertion domain"/>
    <property type="match status" value="1"/>
</dbReference>
<dbReference type="CDD" id="cd02873">
    <property type="entry name" value="GH18_IDGF"/>
    <property type="match status" value="1"/>
</dbReference>
<dbReference type="SUPFAM" id="SSF51445">
    <property type="entry name" value="(Trans)glycosidases"/>
    <property type="match status" value="1"/>
</dbReference>